<reference evidence="4 5" key="1">
    <citation type="submission" date="2017-09" db="EMBL/GenBank/DDBJ databases">
        <authorList>
            <person name="Ehlers B."/>
            <person name="Leendertz F.H."/>
        </authorList>
    </citation>
    <scope>NUCLEOTIDE SEQUENCE [LARGE SCALE GENOMIC DNA]</scope>
    <source>
        <strain evidence="4 5">CGMCC 4.6857</strain>
    </source>
</reference>
<dbReference type="PROSITE" id="PS00862">
    <property type="entry name" value="OX2_COVAL_FAD"/>
    <property type="match status" value="1"/>
</dbReference>
<proteinExistence type="inferred from homology"/>
<comment type="similarity">
    <text evidence="1">Belongs to the oxygen-dependent FAD-linked oxidoreductase family.</text>
</comment>
<dbReference type="EMBL" id="OBDY01000028">
    <property type="protein sequence ID" value="SNY65515.1"/>
    <property type="molecule type" value="Genomic_DNA"/>
</dbReference>
<evidence type="ECO:0000256" key="1">
    <source>
        <dbReference type="ARBA" id="ARBA00005466"/>
    </source>
</evidence>
<protein>
    <submittedName>
        <fullName evidence="4">FAD binding domain-containing protein</fullName>
    </submittedName>
</protein>
<name>A0A285JYX8_9ACTN</name>
<dbReference type="InterPro" id="IPR036318">
    <property type="entry name" value="FAD-bd_PCMH-like_sf"/>
</dbReference>
<dbReference type="InterPro" id="IPR006093">
    <property type="entry name" value="Oxy_OxRdtase_FAD_BS"/>
</dbReference>
<dbReference type="GO" id="GO:0050660">
    <property type="term" value="F:flavin adenine dinucleotide binding"/>
    <property type="evidence" value="ECO:0007669"/>
    <property type="project" value="InterPro"/>
</dbReference>
<evidence type="ECO:0000259" key="3">
    <source>
        <dbReference type="Pfam" id="PF01565"/>
    </source>
</evidence>
<dbReference type="Pfam" id="PF01565">
    <property type="entry name" value="FAD_binding_4"/>
    <property type="match status" value="1"/>
</dbReference>
<feature type="domain" description="FAD linked oxidase N-terminal" evidence="3">
    <location>
        <begin position="28"/>
        <end position="64"/>
    </location>
</feature>
<sequence>MTVFEGDPGYEEARVDRIFNRRLPGRRPAAVVKASTEQDVVDAVRLARSRGWQVVVRSGGHSWAQWSW</sequence>
<evidence type="ECO:0000313" key="5">
    <source>
        <dbReference type="Proteomes" id="UP000219612"/>
    </source>
</evidence>
<dbReference type="GO" id="GO:0016491">
    <property type="term" value="F:oxidoreductase activity"/>
    <property type="evidence" value="ECO:0007669"/>
    <property type="project" value="UniProtKB-KW"/>
</dbReference>
<evidence type="ECO:0000313" key="4">
    <source>
        <dbReference type="EMBL" id="SNY65515.1"/>
    </source>
</evidence>
<gene>
    <name evidence="4" type="ORF">SAMN05421748_12866</name>
</gene>
<dbReference type="Gene3D" id="3.30.43.10">
    <property type="entry name" value="Uridine Diphospho-n-acetylenolpyruvylglucosamine Reductase, domain 2"/>
    <property type="match status" value="1"/>
</dbReference>
<evidence type="ECO:0000256" key="2">
    <source>
        <dbReference type="ARBA" id="ARBA00023002"/>
    </source>
</evidence>
<keyword evidence="2" id="KW-0560">Oxidoreductase</keyword>
<dbReference type="SUPFAM" id="SSF56176">
    <property type="entry name" value="FAD-binding/transporter-associated domain-like"/>
    <property type="match status" value="1"/>
</dbReference>
<keyword evidence="5" id="KW-1185">Reference proteome</keyword>
<dbReference type="InterPro" id="IPR006094">
    <property type="entry name" value="Oxid_FAD_bind_N"/>
</dbReference>
<dbReference type="InterPro" id="IPR016167">
    <property type="entry name" value="FAD-bd_PCMH_sub1"/>
</dbReference>
<organism evidence="4 5">
    <name type="scientific">Paractinoplanes atraurantiacus</name>
    <dbReference type="NCBI Taxonomy" id="1036182"/>
    <lineage>
        <taxon>Bacteria</taxon>
        <taxon>Bacillati</taxon>
        <taxon>Actinomycetota</taxon>
        <taxon>Actinomycetes</taxon>
        <taxon>Micromonosporales</taxon>
        <taxon>Micromonosporaceae</taxon>
        <taxon>Paractinoplanes</taxon>
    </lineage>
</organism>
<dbReference type="Proteomes" id="UP000219612">
    <property type="component" value="Unassembled WGS sequence"/>
</dbReference>
<accession>A0A285JYX8</accession>
<dbReference type="RefSeq" id="WP_218854841.1">
    <property type="nucleotide sequence ID" value="NZ_OBDY01000028.1"/>
</dbReference>
<dbReference type="AlphaFoldDB" id="A0A285JYX8"/>